<feature type="region of interest" description="Disordered" evidence="2">
    <location>
        <begin position="134"/>
        <end position="157"/>
    </location>
</feature>
<protein>
    <submittedName>
        <fullName evidence="3">Uncharacterized protein</fullName>
    </submittedName>
</protein>
<dbReference type="OMA" id="AQYAAKD"/>
<keyword evidence="4" id="KW-1185">Reference proteome</keyword>
<evidence type="ECO:0000256" key="1">
    <source>
        <dbReference type="SAM" id="Coils"/>
    </source>
</evidence>
<gene>
    <name evidence="3" type="ORF">TraAM80_07414</name>
</gene>
<feature type="compositionally biased region" description="Pro residues" evidence="2">
    <location>
        <begin position="455"/>
        <end position="465"/>
    </location>
</feature>
<dbReference type="GeneID" id="40331347"/>
<dbReference type="AlphaFoldDB" id="A0A3S5IQK2"/>
<evidence type="ECO:0000313" key="3">
    <source>
        <dbReference type="EMBL" id="RNF00760.1"/>
    </source>
</evidence>
<keyword evidence="1" id="KW-0175">Coiled coil</keyword>
<evidence type="ECO:0000313" key="4">
    <source>
        <dbReference type="Proteomes" id="UP000283634"/>
    </source>
</evidence>
<comment type="caution">
    <text evidence="3">The sequence shown here is derived from an EMBL/GenBank/DDBJ whole genome shotgun (WGS) entry which is preliminary data.</text>
</comment>
<feature type="compositionally biased region" description="Low complexity" evidence="2">
    <location>
        <begin position="593"/>
        <end position="640"/>
    </location>
</feature>
<reference evidence="3 4" key="1">
    <citation type="journal article" date="2018" name="BMC Genomics">
        <title>Genomic comparison of Trypanosoma conorhini and Trypanosoma rangeli to Trypanosoma cruzi strains of high and low virulence.</title>
        <authorList>
            <person name="Bradwell K.R."/>
            <person name="Koparde V.N."/>
            <person name="Matveyev A.V."/>
            <person name="Serrano M.G."/>
            <person name="Alves J.M."/>
            <person name="Parikh H."/>
            <person name="Huang B."/>
            <person name="Lee V."/>
            <person name="Espinosa-Alvarez O."/>
            <person name="Ortiz P.A."/>
            <person name="Costa-Martins A.G."/>
            <person name="Teixeira M.M."/>
            <person name="Buck G.A."/>
        </authorList>
    </citation>
    <scope>NUCLEOTIDE SEQUENCE [LARGE SCALE GENOMIC DNA]</scope>
    <source>
        <strain evidence="3 4">AM80</strain>
    </source>
</reference>
<feature type="coiled-coil region" evidence="1">
    <location>
        <begin position="204"/>
        <end position="260"/>
    </location>
</feature>
<evidence type="ECO:0000256" key="2">
    <source>
        <dbReference type="SAM" id="MobiDB-lite"/>
    </source>
</evidence>
<proteinExistence type="predicted"/>
<name>A0A3S5IQK2_TRYRA</name>
<dbReference type="OrthoDB" id="247703at2759"/>
<accession>A0A3S5IQK2</accession>
<feature type="compositionally biased region" description="Polar residues" evidence="2">
    <location>
        <begin position="476"/>
        <end position="486"/>
    </location>
</feature>
<feature type="compositionally biased region" description="Basic and acidic residues" evidence="2">
    <location>
        <begin position="532"/>
        <end position="548"/>
    </location>
</feature>
<dbReference type="EMBL" id="MKGL01000308">
    <property type="protein sequence ID" value="RNF00760.1"/>
    <property type="molecule type" value="Genomic_DNA"/>
</dbReference>
<feature type="region of interest" description="Disordered" evidence="2">
    <location>
        <begin position="423"/>
        <end position="650"/>
    </location>
</feature>
<sequence>MPLYTITIHPVRLYAYFCRQGHSYAMLISRKGVQIVSNPSLCSTAGEVEFSTPEEVNNAQSFDISFDSPKDRRMIDFAVYDITNRKHTSKLTGFEIPLAGMCSVLAGEAMCEKKSISFRIDGKPGRLEVVFRMHPTSSSPPPLKVVAGGKGDTQSSKRAGRLPFRIVESLTTAGILPSETEVVETDADLAEEIAIRTALLFPNKEDLLEKVQVLERQVAQLGYDAQYAAKDKVACASPALAALRDELKHWQNIAEEIDMKSAHEAGIAPMLRAVHKAPLAQSSALVTEVEDQLATTKAKLRKLEALQSHRDISSEVIPLLEEIDHLESVLVDLNNTEEGQAKLKPTSGTEKYIDQWEKLAGELYDKESVVEQLKHTVLTVNRLQFAPYPAGIEAGFAEEAPKELPFIRDNKRRMVSGQSLDLTLFGSTAPPTKTPQPQTGDTGGYVNLLDDLFGAPPPPQSPPAQPSDLAAPTPGGDTSHSVQQPQDPLDLYHPPVGATVVPVWAQPPPQQQQSQPAPSTSAAAMETCSVKNNDDNVKSPGSKNRETAPPEPAAATEAVQPGGSGVADASVLPGLPVAPAATAPSWQGALPQSSGGEDPPAPAASSPGSQPQQTATQAYYPPQQLLGQSPQQQQQQQAAPLEPPVPPFVRRPATLGEIPYTAFYNIPLMGRGCPLDIYLDGITPTRGTELTMLNNADYDVIIGGVELKQEDMLSPSPNSARTVPTRRWPQELRIPGGGCRATCIIALHPSFPQGSSLFMLVVVYVLLNGCYTPYAARFAV</sequence>
<dbReference type="RefSeq" id="XP_029235946.1">
    <property type="nucleotide sequence ID" value="XM_029384207.1"/>
</dbReference>
<organism evidence="3 4">
    <name type="scientific">Trypanosoma rangeli</name>
    <dbReference type="NCBI Taxonomy" id="5698"/>
    <lineage>
        <taxon>Eukaryota</taxon>
        <taxon>Discoba</taxon>
        <taxon>Euglenozoa</taxon>
        <taxon>Kinetoplastea</taxon>
        <taxon>Metakinetoplastina</taxon>
        <taxon>Trypanosomatida</taxon>
        <taxon>Trypanosomatidae</taxon>
        <taxon>Trypanosoma</taxon>
        <taxon>Herpetosoma</taxon>
    </lineage>
</organism>
<feature type="compositionally biased region" description="Low complexity" evidence="2">
    <location>
        <begin position="511"/>
        <end position="524"/>
    </location>
</feature>
<dbReference type="Proteomes" id="UP000283634">
    <property type="component" value="Unassembled WGS sequence"/>
</dbReference>